<dbReference type="Pfam" id="PF02765">
    <property type="entry name" value="POT1"/>
    <property type="match status" value="1"/>
</dbReference>
<organism evidence="6 7">
    <name type="scientific">Phytophthora infestans (strain T30-4)</name>
    <name type="common">Potato late blight agent</name>
    <dbReference type="NCBI Taxonomy" id="403677"/>
    <lineage>
        <taxon>Eukaryota</taxon>
        <taxon>Sar</taxon>
        <taxon>Stramenopiles</taxon>
        <taxon>Oomycota</taxon>
        <taxon>Peronosporomycetes</taxon>
        <taxon>Peronosporales</taxon>
        <taxon>Peronosporaceae</taxon>
        <taxon>Phytophthora</taxon>
    </lineage>
</organism>
<proteinExistence type="predicted"/>
<dbReference type="GO" id="GO:0032210">
    <property type="term" value="P:regulation of telomere maintenance via telomerase"/>
    <property type="evidence" value="ECO:0007669"/>
    <property type="project" value="TreeGrafter"/>
</dbReference>
<dbReference type="InParanoid" id="D0MZ84"/>
<protein>
    <recommendedName>
        <fullName evidence="5">Telomeric single stranded DNA binding POT1/Cdc13 domain-containing protein</fullName>
    </recommendedName>
</protein>
<dbReference type="KEGG" id="pif:PITG_03043"/>
<dbReference type="OrthoDB" id="2186770at2759"/>
<keyword evidence="2" id="KW-0158">Chromosome</keyword>
<dbReference type="GO" id="GO:0000783">
    <property type="term" value="C:nuclear telomere cap complex"/>
    <property type="evidence" value="ECO:0007669"/>
    <property type="project" value="TreeGrafter"/>
</dbReference>
<dbReference type="InterPro" id="IPR057620">
    <property type="entry name" value="POT1A/B-like_OB"/>
</dbReference>
<sequence>MQFLKRHYKVRIKGRGLVALEWEAGAETEERVQCIVVAERNVLKKTLERKPRLFNFPHSLYIEVAYQEPQRLPESDQLRYLPSKTSTTRDLYSATPTRHPRGEVHAPAKKMTVSVTDESCPTRATAIQINIFYPTIEKMPKIKYVGDIIRFHKVKIQQYQDRIQGLSSPRATRYLVLREQPNGALEQVTNSDTWTFKPSDDQRTRKLLKWARKSLAEDDTLPQGCSLAPKLLSELRFAEGFIDLVVRVLNVDDSDEPDKSAAVPPYGLLKEVIMSSCWSVVREMGFVDGMLKNWCRFRNLAVGIDEPIPGTAVAPGGREVLRFREVTSFVLMPDFALDVQRRCSLTTRPNLSTTASNDQIRAPSVAENLVRGGLRPVQVITVIPDRIQKNIPVTPLREILSSSQAPRKFHCCARVRSIWPSDIEKICKPTSGNTSEFIYSFALTVEQESESMNIIVYGKDAQKHKLQKLVGEASYCSVESV</sequence>
<evidence type="ECO:0000313" key="6">
    <source>
        <dbReference type="EMBL" id="EEY65547.1"/>
    </source>
</evidence>
<dbReference type="eggNOG" id="KOG4757">
    <property type="taxonomic scope" value="Eukaryota"/>
</dbReference>
<keyword evidence="3" id="KW-0779">Telomere</keyword>
<dbReference type="PANTHER" id="PTHR14513">
    <property type="entry name" value="PROTECTION OF TELOMERES 1"/>
    <property type="match status" value="1"/>
</dbReference>
<accession>D0MZ84</accession>
<dbReference type="VEuPathDB" id="FungiDB:PITG_03043"/>
<dbReference type="SMART" id="SM00976">
    <property type="entry name" value="Telo_bind"/>
    <property type="match status" value="1"/>
</dbReference>
<dbReference type="RefSeq" id="XP_002906146.1">
    <property type="nucleotide sequence ID" value="XM_002906100.1"/>
</dbReference>
<evidence type="ECO:0000313" key="7">
    <source>
        <dbReference type="Proteomes" id="UP000006643"/>
    </source>
</evidence>
<dbReference type="PANTHER" id="PTHR14513:SF0">
    <property type="entry name" value="PROTECTION OF TELOMERES PROTEIN 1"/>
    <property type="match status" value="1"/>
</dbReference>
<dbReference type="OMA" id="IHAFLYA"/>
<dbReference type="InterPro" id="IPR011564">
    <property type="entry name" value="Telomer_end-bd_POT1/Cdc13"/>
</dbReference>
<dbReference type="Proteomes" id="UP000006643">
    <property type="component" value="Unassembled WGS sequence"/>
</dbReference>
<dbReference type="GO" id="GO:0098505">
    <property type="term" value="F:G-rich strand telomeric DNA binding"/>
    <property type="evidence" value="ECO:0007669"/>
    <property type="project" value="TreeGrafter"/>
</dbReference>
<gene>
    <name evidence="6" type="ORF">PITG_03043</name>
</gene>
<dbReference type="HOGENOM" id="CLU_020958_1_0_1"/>
<dbReference type="InterPro" id="IPR012340">
    <property type="entry name" value="NA-bd_OB-fold"/>
</dbReference>
<reference evidence="7" key="1">
    <citation type="journal article" date="2009" name="Nature">
        <title>Genome sequence and analysis of the Irish potato famine pathogen Phytophthora infestans.</title>
        <authorList>
            <consortium name="The Broad Institute Genome Sequencing Platform"/>
            <person name="Haas B.J."/>
            <person name="Kamoun S."/>
            <person name="Zody M.C."/>
            <person name="Jiang R.H."/>
            <person name="Handsaker R.E."/>
            <person name="Cano L.M."/>
            <person name="Grabherr M."/>
            <person name="Kodira C.D."/>
            <person name="Raffaele S."/>
            <person name="Torto-Alalibo T."/>
            <person name="Bozkurt T.O."/>
            <person name="Ah-Fong A.M."/>
            <person name="Alvarado L."/>
            <person name="Anderson V.L."/>
            <person name="Armstrong M.R."/>
            <person name="Avrova A."/>
            <person name="Baxter L."/>
            <person name="Beynon J."/>
            <person name="Boevink P.C."/>
            <person name="Bollmann S.R."/>
            <person name="Bos J.I."/>
            <person name="Bulone V."/>
            <person name="Cai G."/>
            <person name="Cakir C."/>
            <person name="Carrington J.C."/>
            <person name="Chawner M."/>
            <person name="Conti L."/>
            <person name="Costanzo S."/>
            <person name="Ewan R."/>
            <person name="Fahlgren N."/>
            <person name="Fischbach M.A."/>
            <person name="Fugelstad J."/>
            <person name="Gilroy E.M."/>
            <person name="Gnerre S."/>
            <person name="Green P.J."/>
            <person name="Grenville-Briggs L.J."/>
            <person name="Griffith J."/>
            <person name="Grunwald N.J."/>
            <person name="Horn K."/>
            <person name="Horner N.R."/>
            <person name="Hu C.H."/>
            <person name="Huitema E."/>
            <person name="Jeong D.H."/>
            <person name="Jones A.M."/>
            <person name="Jones J.D."/>
            <person name="Jones R.W."/>
            <person name="Karlsson E.K."/>
            <person name="Kunjeti S.G."/>
            <person name="Lamour K."/>
            <person name="Liu Z."/>
            <person name="Ma L."/>
            <person name="Maclean D."/>
            <person name="Chibucos M.C."/>
            <person name="McDonald H."/>
            <person name="McWalters J."/>
            <person name="Meijer H.J."/>
            <person name="Morgan W."/>
            <person name="Morris P.F."/>
            <person name="Munro C.A."/>
            <person name="O'Neill K."/>
            <person name="Ospina-Giraldo M."/>
            <person name="Pinzon A."/>
            <person name="Pritchard L."/>
            <person name="Ramsahoye B."/>
            <person name="Ren Q."/>
            <person name="Restrepo S."/>
            <person name="Roy S."/>
            <person name="Sadanandom A."/>
            <person name="Savidor A."/>
            <person name="Schornack S."/>
            <person name="Schwartz D.C."/>
            <person name="Schumann U.D."/>
            <person name="Schwessinger B."/>
            <person name="Seyer L."/>
            <person name="Sharpe T."/>
            <person name="Silvar C."/>
            <person name="Song J."/>
            <person name="Studholme D.J."/>
            <person name="Sykes S."/>
            <person name="Thines M."/>
            <person name="van de Vondervoort P.J."/>
            <person name="Phuntumart V."/>
            <person name="Wawra S."/>
            <person name="Weide R."/>
            <person name="Win J."/>
            <person name="Young C."/>
            <person name="Zhou S."/>
            <person name="Fry W."/>
            <person name="Meyers B.C."/>
            <person name="van West P."/>
            <person name="Ristaino J."/>
            <person name="Govers F."/>
            <person name="Birch P.R."/>
            <person name="Whisson S.C."/>
            <person name="Judelson H.S."/>
            <person name="Nusbaum C."/>
        </authorList>
    </citation>
    <scope>NUCLEOTIDE SEQUENCE [LARGE SCALE GENOMIC DNA]</scope>
    <source>
        <strain evidence="7">T30-4</strain>
    </source>
</reference>
<dbReference type="InterPro" id="IPR028389">
    <property type="entry name" value="POT1"/>
</dbReference>
<evidence type="ECO:0000256" key="3">
    <source>
        <dbReference type="ARBA" id="ARBA00022895"/>
    </source>
</evidence>
<dbReference type="SUPFAM" id="SSF50249">
    <property type="entry name" value="Nucleic acid-binding proteins"/>
    <property type="match status" value="1"/>
</dbReference>
<name>D0MZ84_PHYIT</name>
<keyword evidence="7" id="KW-1185">Reference proteome</keyword>
<evidence type="ECO:0000259" key="5">
    <source>
        <dbReference type="SMART" id="SM00976"/>
    </source>
</evidence>
<evidence type="ECO:0000256" key="2">
    <source>
        <dbReference type="ARBA" id="ARBA00022454"/>
    </source>
</evidence>
<dbReference type="AlphaFoldDB" id="D0MZ84"/>
<keyword evidence="4" id="KW-0238">DNA-binding</keyword>
<dbReference type="Pfam" id="PF25507">
    <property type="entry name" value="OB_POT1A"/>
    <property type="match status" value="1"/>
</dbReference>
<dbReference type="GeneID" id="9464390"/>
<dbReference type="Gene3D" id="2.40.50.140">
    <property type="entry name" value="Nucleic acid-binding proteins"/>
    <property type="match status" value="1"/>
</dbReference>
<dbReference type="GO" id="GO:0010521">
    <property type="term" value="F:telomerase inhibitor activity"/>
    <property type="evidence" value="ECO:0007669"/>
    <property type="project" value="TreeGrafter"/>
</dbReference>
<dbReference type="GO" id="GO:0016233">
    <property type="term" value="P:telomere capping"/>
    <property type="evidence" value="ECO:0007669"/>
    <property type="project" value="TreeGrafter"/>
</dbReference>
<comment type="subcellular location">
    <subcellularLocation>
        <location evidence="1">Chromosome</location>
        <location evidence="1">Telomere</location>
    </subcellularLocation>
</comment>
<dbReference type="EMBL" id="DS028121">
    <property type="protein sequence ID" value="EEY65547.1"/>
    <property type="molecule type" value="Genomic_DNA"/>
</dbReference>
<evidence type="ECO:0000256" key="1">
    <source>
        <dbReference type="ARBA" id="ARBA00004574"/>
    </source>
</evidence>
<evidence type="ECO:0000256" key="4">
    <source>
        <dbReference type="ARBA" id="ARBA00023125"/>
    </source>
</evidence>
<feature type="domain" description="Telomeric single stranded DNA binding POT1/Cdc13" evidence="5">
    <location>
        <begin position="80"/>
        <end position="212"/>
    </location>
</feature>